<evidence type="ECO:0000256" key="7">
    <source>
        <dbReference type="SAM" id="Phobius"/>
    </source>
</evidence>
<reference evidence="9 10" key="1">
    <citation type="submission" date="2021-03" db="EMBL/GenBank/DDBJ databases">
        <title>Assistant Professor.</title>
        <authorList>
            <person name="Huq M.A."/>
        </authorList>
    </citation>
    <scope>NUCLEOTIDE SEQUENCE [LARGE SCALE GENOMIC DNA]</scope>
    <source>
        <strain evidence="9 10">MAH-29</strain>
    </source>
</reference>
<evidence type="ECO:0000256" key="1">
    <source>
        <dbReference type="ARBA" id="ARBA00004127"/>
    </source>
</evidence>
<evidence type="ECO:0000256" key="2">
    <source>
        <dbReference type="ARBA" id="ARBA00008335"/>
    </source>
</evidence>
<dbReference type="EMBL" id="JAGHKO010000001">
    <property type="protein sequence ID" value="MBO9199653.1"/>
    <property type="molecule type" value="Genomic_DNA"/>
</dbReference>
<feature type="transmembrane region" description="Helical" evidence="7">
    <location>
        <begin position="279"/>
        <end position="295"/>
    </location>
</feature>
<gene>
    <name evidence="9" type="ORF">J7I42_05200</name>
</gene>
<comment type="caution">
    <text evidence="9">The sequence shown here is derived from an EMBL/GenBank/DDBJ whole genome shotgun (WGS) entry which is preliminary data.</text>
</comment>
<dbReference type="Proteomes" id="UP000677244">
    <property type="component" value="Unassembled WGS sequence"/>
</dbReference>
<comment type="subcellular location">
    <subcellularLocation>
        <location evidence="1">Endomembrane system</location>
        <topology evidence="1">Multi-pass membrane protein</topology>
    </subcellularLocation>
</comment>
<evidence type="ECO:0000256" key="5">
    <source>
        <dbReference type="ARBA" id="ARBA00022989"/>
    </source>
</evidence>
<dbReference type="PROSITE" id="PS50850">
    <property type="entry name" value="MFS"/>
    <property type="match status" value="1"/>
</dbReference>
<organism evidence="9 10">
    <name type="scientific">Niastella soli</name>
    <dbReference type="NCBI Taxonomy" id="2821487"/>
    <lineage>
        <taxon>Bacteria</taxon>
        <taxon>Pseudomonadati</taxon>
        <taxon>Bacteroidota</taxon>
        <taxon>Chitinophagia</taxon>
        <taxon>Chitinophagales</taxon>
        <taxon>Chitinophagaceae</taxon>
        <taxon>Niastella</taxon>
    </lineage>
</organism>
<feature type="transmembrane region" description="Helical" evidence="7">
    <location>
        <begin position="105"/>
        <end position="127"/>
    </location>
</feature>
<dbReference type="PANTHER" id="PTHR23514">
    <property type="entry name" value="BYPASS OF STOP CODON PROTEIN 6"/>
    <property type="match status" value="1"/>
</dbReference>
<comment type="similarity">
    <text evidence="2">Belongs to the major facilitator superfamily.</text>
</comment>
<feature type="transmembrane region" description="Helical" evidence="7">
    <location>
        <begin position="139"/>
        <end position="158"/>
    </location>
</feature>
<keyword evidence="5 7" id="KW-1133">Transmembrane helix</keyword>
<feature type="transmembrane region" description="Helical" evidence="7">
    <location>
        <begin position="404"/>
        <end position="421"/>
    </location>
</feature>
<keyword evidence="3" id="KW-0813">Transport</keyword>
<evidence type="ECO:0000313" key="10">
    <source>
        <dbReference type="Proteomes" id="UP000677244"/>
    </source>
</evidence>
<dbReference type="InterPro" id="IPR020846">
    <property type="entry name" value="MFS_dom"/>
</dbReference>
<dbReference type="RefSeq" id="WP_209137710.1">
    <property type="nucleotide sequence ID" value="NZ_JAGHKO010000001.1"/>
</dbReference>
<keyword evidence="4 7" id="KW-0812">Transmembrane</keyword>
<feature type="transmembrane region" description="Helical" evidence="7">
    <location>
        <begin position="12"/>
        <end position="32"/>
    </location>
</feature>
<dbReference type="Gene3D" id="1.20.1250.20">
    <property type="entry name" value="MFS general substrate transporter like domains"/>
    <property type="match status" value="1"/>
</dbReference>
<evidence type="ECO:0000256" key="6">
    <source>
        <dbReference type="ARBA" id="ARBA00023136"/>
    </source>
</evidence>
<dbReference type="InterPro" id="IPR036259">
    <property type="entry name" value="MFS_trans_sf"/>
</dbReference>
<dbReference type="SUPFAM" id="SSF103473">
    <property type="entry name" value="MFS general substrate transporter"/>
    <property type="match status" value="1"/>
</dbReference>
<evidence type="ECO:0000313" key="9">
    <source>
        <dbReference type="EMBL" id="MBO9199653.1"/>
    </source>
</evidence>
<feature type="transmembrane region" description="Helical" evidence="7">
    <location>
        <begin position="77"/>
        <end position="99"/>
    </location>
</feature>
<keyword evidence="10" id="KW-1185">Reference proteome</keyword>
<dbReference type="InterPro" id="IPR011701">
    <property type="entry name" value="MFS"/>
</dbReference>
<feature type="transmembrane region" description="Helical" evidence="7">
    <location>
        <begin position="249"/>
        <end position="267"/>
    </location>
</feature>
<protein>
    <submittedName>
        <fullName evidence="9">MFS transporter</fullName>
    </submittedName>
</protein>
<evidence type="ECO:0000259" key="8">
    <source>
        <dbReference type="PROSITE" id="PS50850"/>
    </source>
</evidence>
<sequence>MQQPTIHRGQLFMASCLALLVTSLSFGIRAGILNQLGENFHLNASQLGTIAATAFWGFPLAVIIGGMVVDIIGMKKLLLLACVFHLVGILLTVFASGYWTLFLSTLLIGIANGTVEAACNPLVAAIFPDNKTTKLNHFHLWFPGGIVIGTLIVFLYNKAGIGSIAGMEPWQIQVAVMLIPTLIYGYLITRLKFPVTERVAAGISTGDMYKSLLNPLFVFMIVCMFGTAITELFTGQWIDVLLKNVTDNALLILTLETGVMVIGRGLAEPVVHRLSPQGVLLISSILSALGIYLLGHTTGNMVFVGALVFGMGVCYFWPTMLGFVSENLPKTGAVGLNLMGGAGMFAVSVYMMFMGSHYDKLLGDKLPAGADLKTYSDAPGGSEMANALAEAKKAAGPQILDTTLIIPIVLVLAFTGLVVYMRGRKKTELLTPVSA</sequence>
<dbReference type="Pfam" id="PF07690">
    <property type="entry name" value="MFS_1"/>
    <property type="match status" value="1"/>
</dbReference>
<evidence type="ECO:0000256" key="4">
    <source>
        <dbReference type="ARBA" id="ARBA00022692"/>
    </source>
</evidence>
<name>A0ABS3YP40_9BACT</name>
<feature type="transmembrane region" description="Helical" evidence="7">
    <location>
        <begin position="44"/>
        <end position="65"/>
    </location>
</feature>
<feature type="domain" description="Major facilitator superfamily (MFS) profile" evidence="8">
    <location>
        <begin position="11"/>
        <end position="425"/>
    </location>
</feature>
<accession>A0ABS3YP40</accession>
<feature type="transmembrane region" description="Helical" evidence="7">
    <location>
        <begin position="170"/>
        <end position="191"/>
    </location>
</feature>
<dbReference type="InterPro" id="IPR051788">
    <property type="entry name" value="MFS_Transporter"/>
</dbReference>
<feature type="transmembrane region" description="Helical" evidence="7">
    <location>
        <begin position="212"/>
        <end position="229"/>
    </location>
</feature>
<evidence type="ECO:0000256" key="3">
    <source>
        <dbReference type="ARBA" id="ARBA00022448"/>
    </source>
</evidence>
<proteinExistence type="inferred from homology"/>
<dbReference type="PANTHER" id="PTHR23514:SF3">
    <property type="entry name" value="BYPASS OF STOP CODON PROTEIN 6"/>
    <property type="match status" value="1"/>
</dbReference>
<keyword evidence="6 7" id="KW-0472">Membrane</keyword>
<feature type="transmembrane region" description="Helical" evidence="7">
    <location>
        <begin position="336"/>
        <end position="353"/>
    </location>
</feature>
<feature type="transmembrane region" description="Helical" evidence="7">
    <location>
        <begin position="301"/>
        <end position="324"/>
    </location>
</feature>